<dbReference type="Pfam" id="PF00800">
    <property type="entry name" value="PDT"/>
    <property type="match status" value="1"/>
</dbReference>
<feature type="domain" description="Prephenate dehydratase" evidence="1">
    <location>
        <begin position="2"/>
        <end position="87"/>
    </location>
</feature>
<proteinExistence type="predicted"/>
<evidence type="ECO:0000313" key="2">
    <source>
        <dbReference type="EMBL" id="BCZ85293.1"/>
    </source>
</evidence>
<sequence>MRICYLGPGGSWTHQASLDLFGPDQLIGLESASLFASFANDDIELACVPVTISVVGVTPYLDPVLSLPSVVVIAEYPKMLGYSLLAP</sequence>
<organism evidence="2 3">
    <name type="scientific">Paraburkholderia terrae</name>
    <dbReference type="NCBI Taxonomy" id="311230"/>
    <lineage>
        <taxon>Bacteria</taxon>
        <taxon>Pseudomonadati</taxon>
        <taxon>Pseudomonadota</taxon>
        <taxon>Betaproteobacteria</taxon>
        <taxon>Burkholderiales</taxon>
        <taxon>Burkholderiaceae</taxon>
        <taxon>Paraburkholderia</taxon>
    </lineage>
</organism>
<dbReference type="SUPFAM" id="SSF53850">
    <property type="entry name" value="Periplasmic binding protein-like II"/>
    <property type="match status" value="1"/>
</dbReference>
<accession>A0ABN6JZN1</accession>
<dbReference type="Gene3D" id="3.40.190.10">
    <property type="entry name" value="Periplasmic binding protein-like II"/>
    <property type="match status" value="1"/>
</dbReference>
<dbReference type="PROSITE" id="PS51171">
    <property type="entry name" value="PREPHENATE_DEHYDR_3"/>
    <property type="match status" value="1"/>
</dbReference>
<dbReference type="InterPro" id="IPR001086">
    <property type="entry name" value="Preph_deHydtase"/>
</dbReference>
<name>A0ABN6JZN1_9BURK</name>
<dbReference type="EMBL" id="AP024958">
    <property type="protein sequence ID" value="BCZ85293.1"/>
    <property type="molecule type" value="Genomic_DNA"/>
</dbReference>
<dbReference type="Proteomes" id="UP001319874">
    <property type="component" value="Chromosome 4"/>
</dbReference>
<evidence type="ECO:0000313" key="3">
    <source>
        <dbReference type="Proteomes" id="UP001319874"/>
    </source>
</evidence>
<protein>
    <recommendedName>
        <fullName evidence="1">Prephenate dehydratase domain-containing protein</fullName>
    </recommendedName>
</protein>
<gene>
    <name evidence="2" type="ORF">PTKU64_89680</name>
</gene>
<evidence type="ECO:0000259" key="1">
    <source>
        <dbReference type="PROSITE" id="PS51171"/>
    </source>
</evidence>
<reference evidence="2 3" key="1">
    <citation type="journal article" date="2022" name="Front. Microbiol.">
        <title>Identification and characterization of a novel class of self-sufficient cytochrome P450 hydroxylase involved in cyclohexanecarboxylate degradation in Paraburkholderia terrae strain KU-64.</title>
        <authorList>
            <person name="Yamamoto T."/>
            <person name="Hasegawa Y."/>
            <person name="Iwaki H."/>
        </authorList>
    </citation>
    <scope>NUCLEOTIDE SEQUENCE [LARGE SCALE GENOMIC DNA]</scope>
    <source>
        <strain evidence="2 3">KU-64</strain>
    </source>
</reference>
<keyword evidence="3" id="KW-1185">Reference proteome</keyword>